<proteinExistence type="predicted"/>
<reference evidence="2 3" key="1">
    <citation type="journal article" date="2024" name="Science">
        <title>Giant polyketide synthase enzymes in the biosynthesis of giant marine polyether toxins.</title>
        <authorList>
            <person name="Fallon T.R."/>
            <person name="Shende V.V."/>
            <person name="Wierzbicki I.H."/>
            <person name="Pendleton A.L."/>
            <person name="Watervoot N.F."/>
            <person name="Auber R.P."/>
            <person name="Gonzalez D.J."/>
            <person name="Wisecaver J.H."/>
            <person name="Moore B.S."/>
        </authorList>
    </citation>
    <scope>NUCLEOTIDE SEQUENCE [LARGE SCALE GENOMIC DNA]</scope>
    <source>
        <strain evidence="2 3">12B1</strain>
    </source>
</reference>
<dbReference type="GO" id="GO:0004308">
    <property type="term" value="F:exo-alpha-sialidase activity"/>
    <property type="evidence" value="ECO:0007669"/>
    <property type="project" value="InterPro"/>
</dbReference>
<dbReference type="GO" id="GO:0005737">
    <property type="term" value="C:cytoplasm"/>
    <property type="evidence" value="ECO:0007669"/>
    <property type="project" value="TreeGrafter"/>
</dbReference>
<evidence type="ECO:0000313" key="2">
    <source>
        <dbReference type="EMBL" id="KAL1515325.1"/>
    </source>
</evidence>
<dbReference type="CDD" id="cd15482">
    <property type="entry name" value="Sialidase_non-viral"/>
    <property type="match status" value="1"/>
</dbReference>
<keyword evidence="3" id="KW-1185">Reference proteome</keyword>
<dbReference type="PANTHER" id="PTHR10628:SF30">
    <property type="entry name" value="EXO-ALPHA-SIALIDASE"/>
    <property type="match status" value="1"/>
</dbReference>
<dbReference type="GO" id="GO:0006689">
    <property type="term" value="P:ganglioside catabolic process"/>
    <property type="evidence" value="ECO:0007669"/>
    <property type="project" value="TreeGrafter"/>
</dbReference>
<gene>
    <name evidence="2" type="ORF">AB1Y20_001956</name>
</gene>
<comment type="caution">
    <text evidence="2">The sequence shown here is derived from an EMBL/GenBank/DDBJ whole genome shotgun (WGS) entry which is preliminary data.</text>
</comment>
<dbReference type="SUPFAM" id="SSF50939">
    <property type="entry name" value="Sialidases"/>
    <property type="match status" value="1"/>
</dbReference>
<dbReference type="Proteomes" id="UP001515480">
    <property type="component" value="Unassembled WGS sequence"/>
</dbReference>
<evidence type="ECO:0000259" key="1">
    <source>
        <dbReference type="Pfam" id="PF13088"/>
    </source>
</evidence>
<dbReference type="AlphaFoldDB" id="A0AB34JA51"/>
<dbReference type="EMBL" id="JBGBPQ010000011">
    <property type="protein sequence ID" value="KAL1515325.1"/>
    <property type="molecule type" value="Genomic_DNA"/>
</dbReference>
<dbReference type="InterPro" id="IPR011040">
    <property type="entry name" value="Sialidase"/>
</dbReference>
<sequence>MMEGFPPASPLAWGKLRLYTSPREAGAAPASRNATDATAAMLSELLDTMLSPLLCHEANGDRCPLPPSPQRELLLHQLTFEANTSFSDHAACAAAAHRGWGRGESCMAGGRCCVCAEAISVPPALAGGDDALRGEAACEAGAPASRCYAASAVRKASLHRAGGGRVWRLASVESVVTRSCHTRVFGHAVQATAPPGCLERCGAQRSNTSSPCWADCFFQAALGAHSRASSAAAGGLSLAQLVAAWEAPFLPVEQGGCAAPAAADLPSSLVFHDGLAGVANYRIPALVLAPLAGGGAALVAFAEARHGGDATAARIAVRSSRDGGRSWSAVVFAAGAEDTPAARAACARRRLACRAANPAAVYDGVRGRVALVYVLRGFGEGEDALGNAMVTSADGGATWSAARDLSAAWGRAAGALPGPGAALQLGRGEHAGRILVPSHGGAYTEDFVSLSDDGGASWRTINQSFGAMDEAALTQLPNGSVLLNMRHLRSPLLGRALAVSHDGGESFGPLRFDAALTSPVCQASIVSFGGVTYFSNPASNVSRTHLSIRRSTDSAATWSSTLLVQAGASPGYSCLAKGELPAAPADSKEGRAAPAAREGGILYESASGISFSRFPLDF</sequence>
<feature type="domain" description="Sialidase" evidence="1">
    <location>
        <begin position="298"/>
        <end position="572"/>
    </location>
</feature>
<protein>
    <recommendedName>
        <fullName evidence="1">Sialidase domain-containing protein</fullName>
    </recommendedName>
</protein>
<dbReference type="InterPro" id="IPR036278">
    <property type="entry name" value="Sialidase_sf"/>
</dbReference>
<dbReference type="InterPro" id="IPR026856">
    <property type="entry name" value="Sialidase_fam"/>
</dbReference>
<dbReference type="PANTHER" id="PTHR10628">
    <property type="entry name" value="SIALIDASE"/>
    <property type="match status" value="1"/>
</dbReference>
<dbReference type="Gene3D" id="2.120.10.10">
    <property type="match status" value="1"/>
</dbReference>
<accession>A0AB34JA51</accession>
<dbReference type="GO" id="GO:0016020">
    <property type="term" value="C:membrane"/>
    <property type="evidence" value="ECO:0007669"/>
    <property type="project" value="TreeGrafter"/>
</dbReference>
<evidence type="ECO:0000313" key="3">
    <source>
        <dbReference type="Proteomes" id="UP001515480"/>
    </source>
</evidence>
<organism evidence="2 3">
    <name type="scientific">Prymnesium parvum</name>
    <name type="common">Toxic golden alga</name>
    <dbReference type="NCBI Taxonomy" id="97485"/>
    <lineage>
        <taxon>Eukaryota</taxon>
        <taxon>Haptista</taxon>
        <taxon>Haptophyta</taxon>
        <taxon>Prymnesiophyceae</taxon>
        <taxon>Prymnesiales</taxon>
        <taxon>Prymnesiaceae</taxon>
        <taxon>Prymnesium</taxon>
    </lineage>
</organism>
<name>A0AB34JA51_PRYPA</name>
<dbReference type="Pfam" id="PF13088">
    <property type="entry name" value="BNR_2"/>
    <property type="match status" value="1"/>
</dbReference>
<dbReference type="GO" id="GO:0009313">
    <property type="term" value="P:oligosaccharide catabolic process"/>
    <property type="evidence" value="ECO:0007669"/>
    <property type="project" value="TreeGrafter"/>
</dbReference>